<dbReference type="SMART" id="SM00471">
    <property type="entry name" value="HDc"/>
    <property type="match status" value="1"/>
</dbReference>
<dbReference type="SUPFAM" id="SSF109604">
    <property type="entry name" value="HD-domain/PDEase-like"/>
    <property type="match status" value="1"/>
</dbReference>
<organism evidence="2">
    <name type="scientific">candidate division CPR3 bacterium</name>
    <dbReference type="NCBI Taxonomy" id="2268181"/>
    <lineage>
        <taxon>Bacteria</taxon>
        <taxon>Bacteria division CPR3</taxon>
    </lineage>
</organism>
<dbReference type="CDD" id="cd00077">
    <property type="entry name" value="HDc"/>
    <property type="match status" value="1"/>
</dbReference>
<dbReference type="InterPro" id="IPR003607">
    <property type="entry name" value="HD/PDEase_dom"/>
</dbReference>
<dbReference type="Pfam" id="PF13487">
    <property type="entry name" value="HD_5"/>
    <property type="match status" value="1"/>
</dbReference>
<dbReference type="Gene3D" id="1.10.3210.10">
    <property type="entry name" value="Hypothetical protein af1432"/>
    <property type="match status" value="1"/>
</dbReference>
<proteinExistence type="predicted"/>
<comment type="caution">
    <text evidence="2">The sequence shown here is derived from an EMBL/GenBank/DDBJ whole genome shotgun (WGS) entry which is preliminary data.</text>
</comment>
<accession>A0A7V3J9A5</accession>
<gene>
    <name evidence="2" type="ORF">ENV41_00140</name>
</gene>
<dbReference type="AlphaFoldDB" id="A0A7V3J9A5"/>
<name>A0A7V3J9A5_UNCC3</name>
<evidence type="ECO:0000313" key="2">
    <source>
        <dbReference type="EMBL" id="HFZ08529.1"/>
    </source>
</evidence>
<evidence type="ECO:0000259" key="1">
    <source>
        <dbReference type="PROSITE" id="PS51832"/>
    </source>
</evidence>
<dbReference type="InterPro" id="IPR037522">
    <property type="entry name" value="HD_GYP_dom"/>
</dbReference>
<protein>
    <submittedName>
        <fullName evidence="2">HD domain-containing protein</fullName>
    </submittedName>
</protein>
<reference evidence="2" key="1">
    <citation type="journal article" date="2020" name="mSystems">
        <title>Genome- and Community-Level Interaction Insights into Carbon Utilization and Element Cycling Functions of Hydrothermarchaeota in Hydrothermal Sediment.</title>
        <authorList>
            <person name="Zhou Z."/>
            <person name="Liu Y."/>
            <person name="Xu W."/>
            <person name="Pan J."/>
            <person name="Luo Z.H."/>
            <person name="Li M."/>
        </authorList>
    </citation>
    <scope>NUCLEOTIDE SEQUENCE [LARGE SCALE GENOMIC DNA]</scope>
    <source>
        <strain evidence="2">SpSt-757</strain>
    </source>
</reference>
<dbReference type="PANTHER" id="PTHR43155">
    <property type="entry name" value="CYCLIC DI-GMP PHOSPHODIESTERASE PA4108-RELATED"/>
    <property type="match status" value="1"/>
</dbReference>
<dbReference type="PROSITE" id="PS51832">
    <property type="entry name" value="HD_GYP"/>
    <property type="match status" value="1"/>
</dbReference>
<sequence length="486" mass="56203">MQNIEGAKGLIRLILPSLNLQGFTQKVKDFSKVLNLSGFGVFDDEFRLIFCSGIDRAFYETFPRDLIRLQGEDYTWNLIEYSGMFGLYKHYNFEDGRTYTALLFFSEKPAIINDFLDYFCESIVREIVLYRNIKGEFEQAVGELERLSNLNTFFISSKVLSSEEGESKRFLSTVRTDFPLYLLKQRTVEQIKQFTALNYFSKNCAVFGRVNFLGENYRIFYRTSHCPVGQLIKFEFAKQFKKELERAKKGKIKSVKGIAFKREGETFEVDFYIKPSRELPEEWREVFAVGRDKITENLIKTLQPLLSIVKNKDLHTYLHLKNVARLSGIIAFEMGLDENEVFYVQLAGLVHDIGKIVLPLELITKPQLLSEVEMEMVKLHVKYSCDIVKELDFLQGAMVYIKQHHERLDGSGYPEALKGEEIKPASHAVILADVLDAMSSDRPYRRKRTAAEIQEEIEIGKNVRYDPRAAEIALKLLQKGLVIFPN</sequence>
<feature type="domain" description="HD-GYP" evidence="1">
    <location>
        <begin position="294"/>
        <end position="486"/>
    </location>
</feature>
<dbReference type="EMBL" id="DTGG01000007">
    <property type="protein sequence ID" value="HFZ08529.1"/>
    <property type="molecule type" value="Genomic_DNA"/>
</dbReference>
<dbReference type="PANTHER" id="PTHR43155:SF2">
    <property type="entry name" value="CYCLIC DI-GMP PHOSPHODIESTERASE PA4108"/>
    <property type="match status" value="1"/>
</dbReference>